<organism evidence="1 2">
    <name type="scientific">Candidatus Scalindua rubra</name>
    <dbReference type="NCBI Taxonomy" id="1872076"/>
    <lineage>
        <taxon>Bacteria</taxon>
        <taxon>Pseudomonadati</taxon>
        <taxon>Planctomycetota</taxon>
        <taxon>Candidatus Brocadiia</taxon>
        <taxon>Candidatus Brocadiales</taxon>
        <taxon>Candidatus Scalinduaceae</taxon>
        <taxon>Candidatus Scalindua</taxon>
    </lineage>
</organism>
<reference evidence="1 2" key="1">
    <citation type="submission" date="2016-07" db="EMBL/GenBank/DDBJ databases">
        <title>Draft genome of Scalindua rubra, obtained from a brine-seawater interface in the Red Sea, sheds light on salt adaptation in anammox bacteria.</title>
        <authorList>
            <person name="Speth D.R."/>
            <person name="Lagkouvardos I."/>
            <person name="Wang Y."/>
            <person name="Qian P.-Y."/>
            <person name="Dutilh B.E."/>
            <person name="Jetten M.S."/>
        </authorList>
    </citation>
    <scope>NUCLEOTIDE SEQUENCE [LARGE SCALE GENOMIC DNA]</scope>
    <source>
        <strain evidence="1">BSI-1</strain>
    </source>
</reference>
<name>A0A1E3XA39_9BACT</name>
<evidence type="ECO:0000313" key="2">
    <source>
        <dbReference type="Proteomes" id="UP000094056"/>
    </source>
</evidence>
<gene>
    <name evidence="1" type="ORF">SCARUB_02427</name>
</gene>
<dbReference type="EMBL" id="MAYW01000062">
    <property type="protein sequence ID" value="ODS32439.1"/>
    <property type="molecule type" value="Genomic_DNA"/>
</dbReference>
<proteinExistence type="predicted"/>
<evidence type="ECO:0000313" key="1">
    <source>
        <dbReference type="EMBL" id="ODS32439.1"/>
    </source>
</evidence>
<comment type="caution">
    <text evidence="1">The sequence shown here is derived from an EMBL/GenBank/DDBJ whole genome shotgun (WGS) entry which is preliminary data.</text>
</comment>
<accession>A0A1E3XA39</accession>
<dbReference type="AlphaFoldDB" id="A0A1E3XA39"/>
<sequence>MFEPDSTLADVRKNFEFLKEMEMLTTPSVTAHLLHHRQTIFKGMLDYEKGKNITKQVSKLNYEYGYNFKDERVAELSENVNAFCLEVLKDLSPDKDFKNEERDSCVYSKNDSFSKQINEKLIKHFESTLYSFETKFLQGV</sequence>
<dbReference type="Proteomes" id="UP000094056">
    <property type="component" value="Unassembled WGS sequence"/>
</dbReference>
<protein>
    <submittedName>
        <fullName evidence="1">Mg-protoporphyrin monomethylester cyclase</fullName>
    </submittedName>
</protein>